<accession>A0ABW5B8K9</accession>
<dbReference type="InterPro" id="IPR050266">
    <property type="entry name" value="AB_hydrolase_sf"/>
</dbReference>
<evidence type="ECO:0000259" key="2">
    <source>
        <dbReference type="Pfam" id="PF00561"/>
    </source>
</evidence>
<dbReference type="PANTHER" id="PTHR43798">
    <property type="entry name" value="MONOACYLGLYCEROL LIPASE"/>
    <property type="match status" value="1"/>
</dbReference>
<dbReference type="Pfam" id="PF00561">
    <property type="entry name" value="Abhydrolase_1"/>
    <property type="match status" value="1"/>
</dbReference>
<gene>
    <name evidence="3" type="ORF">ACFSKV_05760</name>
</gene>
<dbReference type="InterPro" id="IPR000073">
    <property type="entry name" value="AB_hydrolase_1"/>
</dbReference>
<comment type="caution">
    <text evidence="3">The sequence shown here is derived from an EMBL/GenBank/DDBJ whole genome shotgun (WGS) entry which is preliminary data.</text>
</comment>
<dbReference type="GO" id="GO:0016787">
    <property type="term" value="F:hydrolase activity"/>
    <property type="evidence" value="ECO:0007669"/>
    <property type="project" value="UniProtKB-KW"/>
</dbReference>
<evidence type="ECO:0000313" key="3">
    <source>
        <dbReference type="EMBL" id="MFD2201061.1"/>
    </source>
</evidence>
<evidence type="ECO:0000256" key="1">
    <source>
        <dbReference type="ARBA" id="ARBA00022801"/>
    </source>
</evidence>
<dbReference type="Gene3D" id="3.40.50.1820">
    <property type="entry name" value="alpha/beta hydrolase"/>
    <property type="match status" value="1"/>
</dbReference>
<evidence type="ECO:0000313" key="4">
    <source>
        <dbReference type="Proteomes" id="UP001597414"/>
    </source>
</evidence>
<dbReference type="SUPFAM" id="SSF53474">
    <property type="entry name" value="alpha/beta-Hydrolases"/>
    <property type="match status" value="1"/>
</dbReference>
<dbReference type="Proteomes" id="UP001597414">
    <property type="component" value="Unassembled WGS sequence"/>
</dbReference>
<organism evidence="3 4">
    <name type="scientific">Shivajiella indica</name>
    <dbReference type="NCBI Taxonomy" id="872115"/>
    <lineage>
        <taxon>Bacteria</taxon>
        <taxon>Pseudomonadati</taxon>
        <taxon>Bacteroidota</taxon>
        <taxon>Cytophagia</taxon>
        <taxon>Cytophagales</taxon>
        <taxon>Cyclobacteriaceae</taxon>
        <taxon>Shivajiella</taxon>
    </lineage>
</organism>
<protein>
    <submittedName>
        <fullName evidence="3">Alpha/beta fold hydrolase</fullName>
    </submittedName>
</protein>
<dbReference type="PANTHER" id="PTHR43798:SF31">
    <property type="entry name" value="AB HYDROLASE SUPERFAMILY PROTEIN YCLE"/>
    <property type="match status" value="1"/>
</dbReference>
<name>A0ABW5B8K9_9BACT</name>
<keyword evidence="4" id="KW-1185">Reference proteome</keyword>
<dbReference type="RefSeq" id="WP_380800954.1">
    <property type="nucleotide sequence ID" value="NZ_JBHUIV010000010.1"/>
</dbReference>
<dbReference type="EMBL" id="JBHUIV010000010">
    <property type="protein sequence ID" value="MFD2201061.1"/>
    <property type="molecule type" value="Genomic_DNA"/>
</dbReference>
<sequence length="290" mass="32868">MKTKIWKGTLILLLLISVQFISKAELINIKVIGEGQPVLLIHGMSCNASVWDETVERYKSDYELHLVNIKGFGNNEYEESPNYLEQIKNELIAYCKENNLKNPIVIGHSMGGFLGLWMAAEDPQLFGKIISVDGIPYFPVLQMPGITPETAKPIVESMAKSMAAMDEAQRLNTQKMIVSTMIATEENREKVVKMGMESNPRVTGKAYGEMFITDIRPFMSNIKVPVLVFGSWAAYQNYGATKESVTFGFQQQLKDIPHAKLLVAEKAYHFVFYDEPEWFYAELDEFLSQN</sequence>
<proteinExistence type="predicted"/>
<feature type="domain" description="AB hydrolase-1" evidence="2">
    <location>
        <begin position="37"/>
        <end position="276"/>
    </location>
</feature>
<keyword evidence="1 3" id="KW-0378">Hydrolase</keyword>
<reference evidence="4" key="1">
    <citation type="journal article" date="2019" name="Int. J. Syst. Evol. Microbiol.">
        <title>The Global Catalogue of Microorganisms (GCM) 10K type strain sequencing project: providing services to taxonomists for standard genome sequencing and annotation.</title>
        <authorList>
            <consortium name="The Broad Institute Genomics Platform"/>
            <consortium name="The Broad Institute Genome Sequencing Center for Infectious Disease"/>
            <person name="Wu L."/>
            <person name="Ma J."/>
        </authorList>
    </citation>
    <scope>NUCLEOTIDE SEQUENCE [LARGE SCALE GENOMIC DNA]</scope>
    <source>
        <strain evidence="4">KCTC 19812</strain>
    </source>
</reference>
<dbReference type="InterPro" id="IPR029058">
    <property type="entry name" value="AB_hydrolase_fold"/>
</dbReference>